<evidence type="ECO:0000259" key="8">
    <source>
        <dbReference type="PROSITE" id="PS50850"/>
    </source>
</evidence>
<keyword evidence="6 7" id="KW-0472">Membrane</keyword>
<name>A0ABZ3C3I6_9ACTN</name>
<keyword evidence="5 7" id="KW-1133">Transmembrane helix</keyword>
<reference evidence="9 10" key="1">
    <citation type="journal article" date="2023" name="Environ Microbiome">
        <title>A coral-associated actinobacterium mitigates coral bleaching under heat stress.</title>
        <authorList>
            <person name="Li J."/>
            <person name="Zou Y."/>
            <person name="Li Q."/>
            <person name="Zhang J."/>
            <person name="Bourne D.G."/>
            <person name="Lyu Y."/>
            <person name="Liu C."/>
            <person name="Zhang S."/>
        </authorList>
    </citation>
    <scope>NUCLEOTIDE SEQUENCE [LARGE SCALE GENOMIC DNA]</scope>
    <source>
        <strain evidence="9 10">SCSIO 13291</strain>
    </source>
</reference>
<evidence type="ECO:0000256" key="6">
    <source>
        <dbReference type="ARBA" id="ARBA00023136"/>
    </source>
</evidence>
<organism evidence="9 10">
    <name type="scientific">Propioniciclava soli</name>
    <dbReference type="NCBI Taxonomy" id="2775081"/>
    <lineage>
        <taxon>Bacteria</taxon>
        <taxon>Bacillati</taxon>
        <taxon>Actinomycetota</taxon>
        <taxon>Actinomycetes</taxon>
        <taxon>Propionibacteriales</taxon>
        <taxon>Propionibacteriaceae</taxon>
        <taxon>Propioniciclava</taxon>
    </lineage>
</organism>
<evidence type="ECO:0000256" key="5">
    <source>
        <dbReference type="ARBA" id="ARBA00022989"/>
    </source>
</evidence>
<dbReference type="CDD" id="cd17325">
    <property type="entry name" value="MFS_MdtG_SLC18_like"/>
    <property type="match status" value="1"/>
</dbReference>
<accession>A0ABZ3C3I6</accession>
<dbReference type="EMBL" id="CP115965">
    <property type="protein sequence ID" value="WZW97402.1"/>
    <property type="molecule type" value="Genomic_DNA"/>
</dbReference>
<feature type="transmembrane region" description="Helical" evidence="7">
    <location>
        <begin position="339"/>
        <end position="361"/>
    </location>
</feature>
<evidence type="ECO:0000313" key="10">
    <source>
        <dbReference type="Proteomes" id="UP001434337"/>
    </source>
</evidence>
<evidence type="ECO:0000256" key="2">
    <source>
        <dbReference type="ARBA" id="ARBA00022448"/>
    </source>
</evidence>
<feature type="transmembrane region" description="Helical" evidence="7">
    <location>
        <begin position="146"/>
        <end position="165"/>
    </location>
</feature>
<feature type="transmembrane region" description="Helical" evidence="7">
    <location>
        <begin position="367"/>
        <end position="386"/>
    </location>
</feature>
<feature type="transmembrane region" description="Helical" evidence="7">
    <location>
        <begin position="249"/>
        <end position="268"/>
    </location>
</feature>
<comment type="subcellular location">
    <subcellularLocation>
        <location evidence="1">Cell membrane</location>
        <topology evidence="1">Multi-pass membrane protein</topology>
    </subcellularLocation>
</comment>
<sequence length="404" mass="40558">MTSPDRLSTRQWRTLTVSVYLPMALSGIGLGAVTPLLSLRALELGATPAEAAFVVALLGIGGLLGALPAGVVAGRFGEKRALVGGLVLDGLLFGSAYAAPDVRMLGALTLGAGLVSALLIIARQAYVTEYVPFALRARALSTVGGMFRVGSFVGPLVGAGIVAGLGLAPAFLFAGAMSLVAAALTAVVPDLHTDGAATPSRGVALAPILRDHARTFATLGLGAAALMLVRSSRDVLIPLWCNAQGLDAAATSLIYGLGAGIDLLLFYVGGSLMDRLGRRAVAVPAMLVMGACFGMLPLTASALAIGAASVALGLGNGISAGVVMTLGSDASPARGRPQFLAGWRLTTGLGSALGPVLISAITAAATLAWASVAVGAVGLVGAAWLWHWASPERLRSVADRVARP</sequence>
<feature type="transmembrane region" description="Helical" evidence="7">
    <location>
        <begin position="105"/>
        <end position="126"/>
    </location>
</feature>
<dbReference type="SUPFAM" id="SSF103473">
    <property type="entry name" value="MFS general substrate transporter"/>
    <property type="match status" value="1"/>
</dbReference>
<keyword evidence="3" id="KW-1003">Cell membrane</keyword>
<dbReference type="PANTHER" id="PTHR23517:SF2">
    <property type="entry name" value="MULTIDRUG RESISTANCE PROTEIN MDTH"/>
    <property type="match status" value="1"/>
</dbReference>
<evidence type="ECO:0000256" key="3">
    <source>
        <dbReference type="ARBA" id="ARBA00022475"/>
    </source>
</evidence>
<gene>
    <name evidence="9" type="ORF">PCC79_10815</name>
</gene>
<feature type="transmembrane region" description="Helical" evidence="7">
    <location>
        <begin position="280"/>
        <end position="298"/>
    </location>
</feature>
<feature type="transmembrane region" description="Helical" evidence="7">
    <location>
        <begin position="304"/>
        <end position="327"/>
    </location>
</feature>
<dbReference type="Pfam" id="PF07690">
    <property type="entry name" value="MFS_1"/>
    <property type="match status" value="1"/>
</dbReference>
<dbReference type="PROSITE" id="PS50850">
    <property type="entry name" value="MFS"/>
    <property type="match status" value="1"/>
</dbReference>
<proteinExistence type="predicted"/>
<dbReference type="Proteomes" id="UP001434337">
    <property type="component" value="Chromosome"/>
</dbReference>
<dbReference type="InterPro" id="IPR050171">
    <property type="entry name" value="MFS_Transporters"/>
</dbReference>
<protein>
    <submittedName>
        <fullName evidence="9">MFS transporter</fullName>
    </submittedName>
</protein>
<dbReference type="PANTHER" id="PTHR23517">
    <property type="entry name" value="RESISTANCE PROTEIN MDTM, PUTATIVE-RELATED-RELATED"/>
    <property type="match status" value="1"/>
</dbReference>
<feature type="transmembrane region" description="Helical" evidence="7">
    <location>
        <begin position="12"/>
        <end position="33"/>
    </location>
</feature>
<dbReference type="InterPro" id="IPR011701">
    <property type="entry name" value="MFS"/>
</dbReference>
<dbReference type="InterPro" id="IPR020846">
    <property type="entry name" value="MFS_dom"/>
</dbReference>
<feature type="transmembrane region" description="Helical" evidence="7">
    <location>
        <begin position="81"/>
        <end position="99"/>
    </location>
</feature>
<feature type="domain" description="Major facilitator superfamily (MFS) profile" evidence="8">
    <location>
        <begin position="15"/>
        <end position="393"/>
    </location>
</feature>
<evidence type="ECO:0000313" key="9">
    <source>
        <dbReference type="EMBL" id="WZW97402.1"/>
    </source>
</evidence>
<dbReference type="InterPro" id="IPR036259">
    <property type="entry name" value="MFS_trans_sf"/>
</dbReference>
<keyword evidence="2" id="KW-0813">Transport</keyword>
<keyword evidence="10" id="KW-1185">Reference proteome</keyword>
<dbReference type="Gene3D" id="1.20.1250.20">
    <property type="entry name" value="MFS general substrate transporter like domains"/>
    <property type="match status" value="2"/>
</dbReference>
<evidence type="ECO:0000256" key="7">
    <source>
        <dbReference type="SAM" id="Phobius"/>
    </source>
</evidence>
<evidence type="ECO:0000256" key="4">
    <source>
        <dbReference type="ARBA" id="ARBA00022692"/>
    </source>
</evidence>
<feature type="transmembrane region" description="Helical" evidence="7">
    <location>
        <begin position="53"/>
        <end position="74"/>
    </location>
</feature>
<evidence type="ECO:0000256" key="1">
    <source>
        <dbReference type="ARBA" id="ARBA00004651"/>
    </source>
</evidence>
<dbReference type="RefSeq" id="WP_342371827.1">
    <property type="nucleotide sequence ID" value="NZ_CP115965.1"/>
</dbReference>
<keyword evidence="4 7" id="KW-0812">Transmembrane</keyword>